<comment type="caution">
    <text evidence="1">The sequence shown here is derived from an EMBL/GenBank/DDBJ whole genome shotgun (WGS) entry which is preliminary data.</text>
</comment>
<dbReference type="EMBL" id="POUB01000058">
    <property type="protein sequence ID" value="PZF99500.1"/>
    <property type="molecule type" value="Genomic_DNA"/>
</dbReference>
<keyword evidence="2" id="KW-1185">Reference proteome</keyword>
<accession>A0A2W2CNL2</accession>
<protein>
    <submittedName>
        <fullName evidence="1">Uncharacterized protein</fullName>
    </submittedName>
</protein>
<dbReference type="AlphaFoldDB" id="A0A2W2CNL2"/>
<gene>
    <name evidence="1" type="ORF">C1I99_11310</name>
</gene>
<organism evidence="1 2">
    <name type="scientific">Micromonospora deserti</name>
    <dbReference type="NCBI Taxonomy" id="2070366"/>
    <lineage>
        <taxon>Bacteria</taxon>
        <taxon>Bacillati</taxon>
        <taxon>Actinomycetota</taxon>
        <taxon>Actinomycetes</taxon>
        <taxon>Micromonosporales</taxon>
        <taxon>Micromonosporaceae</taxon>
        <taxon>Micromonospora</taxon>
    </lineage>
</organism>
<sequence>MISVFRDKPEKWDFAFTVDSAVEPKKVLLQMLQLLWTNEYSRHVDPGVDSPLHVTQGEAESAVMLALTLTSWFTSGAVSIR</sequence>
<proteinExistence type="predicted"/>
<evidence type="ECO:0000313" key="2">
    <source>
        <dbReference type="Proteomes" id="UP000248749"/>
    </source>
</evidence>
<reference evidence="1 2" key="1">
    <citation type="submission" date="2018-01" db="EMBL/GenBank/DDBJ databases">
        <title>Draft genome sequence of Salinispora sp. 13K206.</title>
        <authorList>
            <person name="Sahin N."/>
            <person name="Saygin H."/>
            <person name="Ay H."/>
        </authorList>
    </citation>
    <scope>NUCLEOTIDE SEQUENCE [LARGE SCALE GENOMIC DNA]</scope>
    <source>
        <strain evidence="1 2">13K206</strain>
    </source>
</reference>
<dbReference type="Proteomes" id="UP000248749">
    <property type="component" value="Unassembled WGS sequence"/>
</dbReference>
<evidence type="ECO:0000313" key="1">
    <source>
        <dbReference type="EMBL" id="PZF99500.1"/>
    </source>
</evidence>
<name>A0A2W2CNL2_9ACTN</name>